<evidence type="ECO:0000313" key="1">
    <source>
        <dbReference type="EMBL" id="WVZ71855.1"/>
    </source>
</evidence>
<keyword evidence="2" id="KW-1185">Reference proteome</keyword>
<dbReference type="Proteomes" id="UP001341281">
    <property type="component" value="Chromosome 04"/>
</dbReference>
<reference evidence="1 2" key="1">
    <citation type="submission" date="2024-02" db="EMBL/GenBank/DDBJ databases">
        <title>High-quality chromosome-scale genome assembly of Pensacola bahiagrass (Paspalum notatum Flugge var. saurae).</title>
        <authorList>
            <person name="Vega J.M."/>
            <person name="Podio M."/>
            <person name="Orjuela J."/>
            <person name="Siena L.A."/>
            <person name="Pessino S.C."/>
            <person name="Combes M.C."/>
            <person name="Mariac C."/>
            <person name="Albertini E."/>
            <person name="Pupilli F."/>
            <person name="Ortiz J.P.A."/>
            <person name="Leblanc O."/>
        </authorList>
    </citation>
    <scope>NUCLEOTIDE SEQUENCE [LARGE SCALE GENOMIC DNA]</scope>
    <source>
        <strain evidence="1">R1</strain>
        <tissue evidence="1">Leaf</tissue>
    </source>
</reference>
<name>A0AAQ3TFZ4_PASNO</name>
<gene>
    <name evidence="1" type="ORF">U9M48_020387</name>
</gene>
<evidence type="ECO:0000313" key="2">
    <source>
        <dbReference type="Proteomes" id="UP001341281"/>
    </source>
</evidence>
<sequence length="136" mass="14889">MVSVPGRPSLGEAEAPSSPWKQAAPLCAAVVFAVVAWCAVREAEWAWLRPRRLGRALREQGLRGTAYRPLAGDAPLADRLAREARAWPPLPPGCHAVVPRAMPLFHHAMPSSYIDFRSQKRALTTTPVYVTLKTSP</sequence>
<protein>
    <submittedName>
        <fullName evidence="1">Uncharacterized protein</fullName>
    </submittedName>
</protein>
<dbReference type="AlphaFoldDB" id="A0AAQ3TFZ4"/>
<dbReference type="EMBL" id="CP144748">
    <property type="protein sequence ID" value="WVZ71855.1"/>
    <property type="molecule type" value="Genomic_DNA"/>
</dbReference>
<accession>A0AAQ3TFZ4</accession>
<organism evidence="1 2">
    <name type="scientific">Paspalum notatum var. saurae</name>
    <dbReference type="NCBI Taxonomy" id="547442"/>
    <lineage>
        <taxon>Eukaryota</taxon>
        <taxon>Viridiplantae</taxon>
        <taxon>Streptophyta</taxon>
        <taxon>Embryophyta</taxon>
        <taxon>Tracheophyta</taxon>
        <taxon>Spermatophyta</taxon>
        <taxon>Magnoliopsida</taxon>
        <taxon>Liliopsida</taxon>
        <taxon>Poales</taxon>
        <taxon>Poaceae</taxon>
        <taxon>PACMAD clade</taxon>
        <taxon>Panicoideae</taxon>
        <taxon>Andropogonodae</taxon>
        <taxon>Paspaleae</taxon>
        <taxon>Paspalinae</taxon>
        <taxon>Paspalum</taxon>
    </lineage>
</organism>
<proteinExistence type="predicted"/>